<name>A0A1J5PM07_9ZZZZ</name>
<keyword evidence="1" id="KW-0812">Transmembrane</keyword>
<sequence>MQRCWQQIGSTQLGHRPLGLAQLVAGPVLVALDILLLIANPVLFCFKLAVLALEIVVLGGFADVFVQLVFLAAQTFFQRIVVAL</sequence>
<keyword evidence="1" id="KW-0472">Membrane</keyword>
<feature type="transmembrane region" description="Helical" evidence="1">
    <location>
        <begin position="20"/>
        <end position="42"/>
    </location>
</feature>
<evidence type="ECO:0000313" key="2">
    <source>
        <dbReference type="EMBL" id="OIQ66339.1"/>
    </source>
</evidence>
<dbReference type="AlphaFoldDB" id="A0A1J5PM07"/>
<accession>A0A1J5PM07</accession>
<evidence type="ECO:0000256" key="1">
    <source>
        <dbReference type="SAM" id="Phobius"/>
    </source>
</evidence>
<comment type="caution">
    <text evidence="2">The sequence shown here is derived from an EMBL/GenBank/DDBJ whole genome shotgun (WGS) entry which is preliminary data.</text>
</comment>
<organism evidence="2">
    <name type="scientific">mine drainage metagenome</name>
    <dbReference type="NCBI Taxonomy" id="410659"/>
    <lineage>
        <taxon>unclassified sequences</taxon>
        <taxon>metagenomes</taxon>
        <taxon>ecological metagenomes</taxon>
    </lineage>
</organism>
<reference evidence="2" key="1">
    <citation type="submission" date="2016-10" db="EMBL/GenBank/DDBJ databases">
        <title>Sequence of Gallionella enrichment culture.</title>
        <authorList>
            <person name="Poehlein A."/>
            <person name="Muehling M."/>
            <person name="Daniel R."/>
        </authorList>
    </citation>
    <scope>NUCLEOTIDE SEQUENCE</scope>
</reference>
<feature type="transmembrane region" description="Helical" evidence="1">
    <location>
        <begin position="48"/>
        <end position="71"/>
    </location>
</feature>
<gene>
    <name evidence="2" type="ORF">GALL_520920</name>
</gene>
<dbReference type="EMBL" id="MLJW01006675">
    <property type="protein sequence ID" value="OIQ66339.1"/>
    <property type="molecule type" value="Genomic_DNA"/>
</dbReference>
<proteinExistence type="predicted"/>
<keyword evidence="1" id="KW-1133">Transmembrane helix</keyword>
<protein>
    <submittedName>
        <fullName evidence="2">Uncharacterized protein</fullName>
    </submittedName>
</protein>